<keyword evidence="2" id="KW-1185">Reference proteome</keyword>
<name>A0A9P7Y7P3_9HELO</name>
<sequence>MPSESQTLLDIQTILPILIGISISRQKEEGVTSLKTRNAWENIKIEIEQFRLYMKLGENLVRNNALHPMLLAIDSMVDDRVLRSGQSSSSPDPSSLKVLVRELEPTINYPKIKALMREASNHVISDNSFTYLSSMIHLPTSDFDSREVEKMVTDFNVINSVAQIEEPSTTLISTQVGVDKATFIADSRAGPEVQKLEILQTSTRRLFNTLVEKAINKPTRYKFYNTIRINLRDPIESENTLQYRLFFSSCLVGET</sequence>
<dbReference type="AlphaFoldDB" id="A0A9P7Y7P3"/>
<evidence type="ECO:0000313" key="2">
    <source>
        <dbReference type="Proteomes" id="UP000824998"/>
    </source>
</evidence>
<protein>
    <submittedName>
        <fullName evidence="1">Uncharacterized protein</fullName>
    </submittedName>
</protein>
<organism evidence="1 2">
    <name type="scientific">Amylocarpus encephaloides</name>
    <dbReference type="NCBI Taxonomy" id="45428"/>
    <lineage>
        <taxon>Eukaryota</taxon>
        <taxon>Fungi</taxon>
        <taxon>Dikarya</taxon>
        <taxon>Ascomycota</taxon>
        <taxon>Pezizomycotina</taxon>
        <taxon>Leotiomycetes</taxon>
        <taxon>Helotiales</taxon>
        <taxon>Helotiales incertae sedis</taxon>
        <taxon>Amylocarpus</taxon>
    </lineage>
</organism>
<accession>A0A9P7Y7P3</accession>
<evidence type="ECO:0000313" key="1">
    <source>
        <dbReference type="EMBL" id="KAG9228610.1"/>
    </source>
</evidence>
<reference evidence="1" key="1">
    <citation type="journal article" date="2021" name="IMA Fungus">
        <title>Genomic characterization of three marine fungi, including Emericellopsis atlantica sp. nov. with signatures of a generalist lifestyle and marine biomass degradation.</title>
        <authorList>
            <person name="Hagestad O.C."/>
            <person name="Hou L."/>
            <person name="Andersen J.H."/>
            <person name="Hansen E.H."/>
            <person name="Altermark B."/>
            <person name="Li C."/>
            <person name="Kuhnert E."/>
            <person name="Cox R.J."/>
            <person name="Crous P.W."/>
            <person name="Spatafora J.W."/>
            <person name="Lail K."/>
            <person name="Amirebrahimi M."/>
            <person name="Lipzen A."/>
            <person name="Pangilinan J."/>
            <person name="Andreopoulos W."/>
            <person name="Hayes R.D."/>
            <person name="Ng V."/>
            <person name="Grigoriev I.V."/>
            <person name="Jackson S.A."/>
            <person name="Sutton T.D.S."/>
            <person name="Dobson A.D.W."/>
            <person name="Rama T."/>
        </authorList>
    </citation>
    <scope>NUCLEOTIDE SEQUENCE</scope>
    <source>
        <strain evidence="1">TRa018bII</strain>
    </source>
</reference>
<dbReference type="EMBL" id="MU251894">
    <property type="protein sequence ID" value="KAG9228610.1"/>
    <property type="molecule type" value="Genomic_DNA"/>
</dbReference>
<comment type="caution">
    <text evidence="1">The sequence shown here is derived from an EMBL/GenBank/DDBJ whole genome shotgun (WGS) entry which is preliminary data.</text>
</comment>
<dbReference type="Proteomes" id="UP000824998">
    <property type="component" value="Unassembled WGS sequence"/>
</dbReference>
<gene>
    <name evidence="1" type="ORF">BJ875DRAFT_446717</name>
</gene>
<proteinExistence type="predicted"/>